<dbReference type="NCBIfam" id="TIGR00966">
    <property type="entry name" value="transloc_SecF"/>
    <property type="match status" value="1"/>
</dbReference>
<comment type="caution">
    <text evidence="13">Lacks conserved residue(s) required for the propagation of feature annotation.</text>
</comment>
<name>A0A7W6NKX1_9HYPH</name>
<evidence type="ECO:0000256" key="12">
    <source>
        <dbReference type="ARBA" id="ARBA00061053"/>
    </source>
</evidence>
<dbReference type="NCBIfam" id="NF011315">
    <property type="entry name" value="PRK14726.1"/>
    <property type="match status" value="1"/>
</dbReference>
<dbReference type="InterPro" id="IPR054384">
    <property type="entry name" value="SecDF_P1_head"/>
</dbReference>
<dbReference type="EMBL" id="JACIEZ010000003">
    <property type="protein sequence ID" value="MBB4064974.1"/>
    <property type="molecule type" value="Genomic_DNA"/>
</dbReference>
<evidence type="ECO:0000313" key="20">
    <source>
        <dbReference type="Proteomes" id="UP000528286"/>
    </source>
</evidence>
<accession>A0A7W6NKX1</accession>
<dbReference type="Pfam" id="PF21760">
    <property type="entry name" value="SecD_1st"/>
    <property type="match status" value="1"/>
</dbReference>
<dbReference type="InterPro" id="IPR048631">
    <property type="entry name" value="SecD_1st"/>
</dbReference>
<dbReference type="PANTHER" id="PTHR30081:SF1">
    <property type="entry name" value="PROTEIN TRANSLOCASE SUBUNIT SECD"/>
    <property type="match status" value="1"/>
</dbReference>
<evidence type="ECO:0000256" key="11">
    <source>
        <dbReference type="ARBA" id="ARBA00060856"/>
    </source>
</evidence>
<feature type="transmembrane region" description="Helical" evidence="13">
    <location>
        <begin position="502"/>
        <end position="525"/>
    </location>
</feature>
<comment type="function">
    <text evidence="10 13">Part of the Sec protein translocase complex. Interacts with the SecYEG preprotein conducting channel. SecDF uses the proton motive force (PMF) to complete protein translocation after the ATP-dependent function of SecA.</text>
</comment>
<evidence type="ECO:0000256" key="9">
    <source>
        <dbReference type="ARBA" id="ARBA00023136"/>
    </source>
</evidence>
<dbReference type="RefSeq" id="WP_183366262.1">
    <property type="nucleotide sequence ID" value="NZ_JACIEZ010000003.1"/>
</dbReference>
<feature type="domain" description="Protein export membrane protein SecD/SecF C-terminal" evidence="16">
    <location>
        <begin position="355"/>
        <end position="525"/>
    </location>
</feature>
<comment type="subcellular location">
    <subcellularLocation>
        <location evidence="1 13">Cell membrane</location>
        <topology evidence="1 13">Multi-pass membrane protein</topology>
    </subcellularLocation>
</comment>
<keyword evidence="15" id="KW-0175">Coiled coil</keyword>
<comment type="similarity">
    <text evidence="12">In the N-terminal section; belongs to the SecD/SecF family. SecD subfamily.</text>
</comment>
<keyword evidence="7 13" id="KW-1133">Transmembrane helix</keyword>
<evidence type="ECO:0000256" key="14">
    <source>
        <dbReference type="HAMAP-Rule" id="MF_01464"/>
    </source>
</evidence>
<dbReference type="FunFam" id="1.20.1640.10:FF:000004">
    <property type="entry name" value="Protein translocase subunit SecD"/>
    <property type="match status" value="1"/>
</dbReference>
<dbReference type="HAMAP" id="MF_01463_B">
    <property type="entry name" value="SecD_B"/>
    <property type="match status" value="1"/>
</dbReference>
<keyword evidence="2 13" id="KW-0813">Transport</keyword>
<feature type="transmembrane region" description="Helical" evidence="13">
    <location>
        <begin position="725"/>
        <end position="746"/>
    </location>
</feature>
<feature type="transmembrane region" description="Helical" evidence="13">
    <location>
        <begin position="555"/>
        <end position="576"/>
    </location>
</feature>
<evidence type="ECO:0000256" key="3">
    <source>
        <dbReference type="ARBA" id="ARBA00022475"/>
    </source>
</evidence>
<sequence>MLYFSRWKTIAIWLTMIASLVVVLPNMVSDDFLARFPSFLPHKRVTLGLDLQGGSHIMLKLERADIIKERLEQTVGDVRQNLRQANIRYTGLAGVGQAVQVRISDVNQVEAAKEALKPLTALVSVGGLTGGSIQEATLEEGQDGLLKINITDDGINYRITSAVTQSIEVVRRRVDELGTTEPLIQRQGQDRIIVQVPGLQDPQRLKALLNQTAKLTFRMVDLSVPVQEAINGRPPAGTEVLYSQDDPPVPYVVEKRVLVSGEDLVDAQASINQQNSEPVVSFRFNSKGALRFAEATQQNVGKPFAIILDNQVISAPRINEPIIGGSGQISGNFTVETANDLAVLLRAGALPATLTVVEERTVGPSLGADSISAGLVASIISAVAVFLFMFFFYGFLGLIANIALIANLLLIMALLSMIGATLTLPGIAGIVLTMGQAVDSNVLIYERVREEVRNGRSFVQALDIGFERAWGTIIDANVTTLIAAVILFYMGTGPVRGFAVTLSIGIITTVFAAYSLSRGMVAFWVRRSRPKHLPKGVRTGMFDGTNIGFMGFRRYTFIVTAVLSLASVVGFATIGLNLGIDFKGGSIIELKAKQGDADLGDIRERLSELNLGEIQAQGFGDPASALVRVQAQEGGENAEQSAVNLIRSELEDTYEFRRVEVVGPSVSGELTTMATLGVLASLAAILIYIWVRFEWQFALGAIIATLHDVILTLGLFVFTGAEFNLTSIAAILTIVGYSLNDTVVVYDRMRENLRRFKKMPLPVLIDTSINTTLSRTILTSATTLIALLGLYLFGGEVIRSFTFAMLFGVAVGTFSSIYIAAPVLIAFRLRPDVFQKEEDAKTPDVGEAAV</sequence>
<evidence type="ECO:0000313" key="19">
    <source>
        <dbReference type="EMBL" id="MBB4064974.1"/>
    </source>
</evidence>
<protein>
    <recommendedName>
        <fullName evidence="13 14">Multifunctional fusion protein</fullName>
    </recommendedName>
    <domain>
        <recommendedName>
            <fullName evidence="13">Protein translocase subunit SecD</fullName>
        </recommendedName>
    </domain>
    <domain>
        <recommendedName>
            <fullName evidence="14">Protein-export membrane protein SecF</fullName>
        </recommendedName>
    </domain>
</protein>
<evidence type="ECO:0000256" key="13">
    <source>
        <dbReference type="HAMAP-Rule" id="MF_01463"/>
    </source>
</evidence>
<feature type="domain" description="Protein translocase subunit SecDF P1" evidence="17">
    <location>
        <begin position="163"/>
        <end position="221"/>
    </location>
</feature>
<dbReference type="HAMAP" id="MF_01464_B">
    <property type="entry name" value="SecF_B"/>
    <property type="match status" value="1"/>
</dbReference>
<dbReference type="Pfam" id="PF07549">
    <property type="entry name" value="Sec_GG"/>
    <property type="match status" value="2"/>
</dbReference>
<dbReference type="GO" id="GO:0005886">
    <property type="term" value="C:plasma membrane"/>
    <property type="evidence" value="ECO:0007669"/>
    <property type="project" value="UniProtKB-SubCell"/>
</dbReference>
<gene>
    <name evidence="13" type="primary">secD</name>
    <name evidence="14" type="synonym">secF</name>
    <name evidence="19" type="ORF">GGR23_002161</name>
</gene>
<feature type="transmembrane region" description="Helical" evidence="13">
    <location>
        <begin position="670"/>
        <end position="691"/>
    </location>
</feature>
<dbReference type="InterPro" id="IPR005665">
    <property type="entry name" value="SecF_bac"/>
</dbReference>
<dbReference type="Pfam" id="PF22599">
    <property type="entry name" value="SecDF_P1_head"/>
    <property type="match status" value="1"/>
</dbReference>
<feature type="domain" description="SecDF P1 head subdomain" evidence="18">
    <location>
        <begin position="239"/>
        <end position="352"/>
    </location>
</feature>
<dbReference type="InterPro" id="IPR022646">
    <property type="entry name" value="SecD/SecF_CS"/>
</dbReference>
<evidence type="ECO:0000256" key="2">
    <source>
        <dbReference type="ARBA" id="ARBA00022448"/>
    </source>
</evidence>
<dbReference type="FunFam" id="3.30.70.3400:FF:000006">
    <property type="entry name" value="Protein translocase subunit SecD"/>
    <property type="match status" value="1"/>
</dbReference>
<evidence type="ECO:0000259" key="17">
    <source>
        <dbReference type="Pfam" id="PF21760"/>
    </source>
</evidence>
<dbReference type="FunFam" id="1.20.1640.10:FF:000024">
    <property type="entry name" value="Multifunctional fusion protein"/>
    <property type="match status" value="1"/>
</dbReference>
<feature type="domain" description="Protein export membrane protein SecD/SecF C-terminal" evidence="16">
    <location>
        <begin position="650"/>
        <end position="828"/>
    </location>
</feature>
<proteinExistence type="inferred from homology"/>
<keyword evidence="20" id="KW-1185">Reference proteome</keyword>
<evidence type="ECO:0000259" key="18">
    <source>
        <dbReference type="Pfam" id="PF22599"/>
    </source>
</evidence>
<feature type="transmembrane region" description="Helical" evidence="13">
    <location>
        <begin position="805"/>
        <end position="827"/>
    </location>
</feature>
<dbReference type="GO" id="GO:0065002">
    <property type="term" value="P:intracellular protein transmembrane transport"/>
    <property type="evidence" value="ECO:0007669"/>
    <property type="project" value="UniProtKB-UniRule"/>
</dbReference>
<dbReference type="PANTHER" id="PTHR30081">
    <property type="entry name" value="PROTEIN-EXPORT MEMBRANE PROTEIN SEC"/>
    <property type="match status" value="1"/>
</dbReference>
<comment type="subunit">
    <text evidence="14">Forms a complex with SecD. Part of the essential Sec protein translocation apparatus which comprises SecA, SecYEG and auxiliary proteins SecDF-YajC and YidC.</text>
</comment>
<dbReference type="InterPro" id="IPR022813">
    <property type="entry name" value="SecD/SecF_arch_bac"/>
</dbReference>
<dbReference type="Pfam" id="PF02355">
    <property type="entry name" value="SecD_SecF_C"/>
    <property type="match status" value="2"/>
</dbReference>
<dbReference type="GO" id="GO:0043952">
    <property type="term" value="P:protein transport by the Sec complex"/>
    <property type="evidence" value="ECO:0007669"/>
    <property type="project" value="UniProtKB-UniRule"/>
</dbReference>
<evidence type="ECO:0000256" key="8">
    <source>
        <dbReference type="ARBA" id="ARBA00023010"/>
    </source>
</evidence>
<dbReference type="Gene3D" id="3.30.70.3400">
    <property type="match status" value="2"/>
</dbReference>
<keyword evidence="5 13" id="KW-0812">Transmembrane</keyword>
<dbReference type="SUPFAM" id="SSF82866">
    <property type="entry name" value="Multidrug efflux transporter AcrB transmembrane domain"/>
    <property type="match status" value="2"/>
</dbReference>
<dbReference type="FunFam" id="3.30.1360.200:FF:000002">
    <property type="entry name" value="Preprotein translocase subunit SecD"/>
    <property type="match status" value="1"/>
</dbReference>
<dbReference type="InterPro" id="IPR022645">
    <property type="entry name" value="SecD/SecF_bac"/>
</dbReference>
<dbReference type="AlphaFoldDB" id="A0A7W6NKX1"/>
<evidence type="ECO:0000259" key="16">
    <source>
        <dbReference type="Pfam" id="PF02355"/>
    </source>
</evidence>
<evidence type="ECO:0000256" key="5">
    <source>
        <dbReference type="ARBA" id="ARBA00022692"/>
    </source>
</evidence>
<evidence type="ECO:0000256" key="15">
    <source>
        <dbReference type="SAM" id="Coils"/>
    </source>
</evidence>
<evidence type="ECO:0000256" key="6">
    <source>
        <dbReference type="ARBA" id="ARBA00022927"/>
    </source>
</evidence>
<comment type="caution">
    <text evidence="19">The sequence shown here is derived from an EMBL/GenBank/DDBJ whole genome shotgun (WGS) entry which is preliminary data.</text>
</comment>
<evidence type="ECO:0000256" key="7">
    <source>
        <dbReference type="ARBA" id="ARBA00022989"/>
    </source>
</evidence>
<organism evidence="19 20">
    <name type="scientific">Gellertiella hungarica</name>
    <dbReference type="NCBI Taxonomy" id="1572859"/>
    <lineage>
        <taxon>Bacteria</taxon>
        <taxon>Pseudomonadati</taxon>
        <taxon>Pseudomonadota</taxon>
        <taxon>Alphaproteobacteria</taxon>
        <taxon>Hyphomicrobiales</taxon>
        <taxon>Rhizobiaceae</taxon>
        <taxon>Gellertiella</taxon>
    </lineage>
</organism>
<dbReference type="Gene3D" id="1.20.1640.10">
    <property type="entry name" value="Multidrug efflux transporter AcrB transmembrane domain"/>
    <property type="match status" value="2"/>
</dbReference>
<feature type="coiled-coil region" evidence="15">
    <location>
        <begin position="61"/>
        <end position="88"/>
    </location>
</feature>
<keyword evidence="4" id="KW-0997">Cell inner membrane</keyword>
<dbReference type="Proteomes" id="UP000528286">
    <property type="component" value="Unassembled WGS sequence"/>
</dbReference>
<evidence type="ECO:0000256" key="1">
    <source>
        <dbReference type="ARBA" id="ARBA00004651"/>
    </source>
</evidence>
<dbReference type="GO" id="GO:0006605">
    <property type="term" value="P:protein targeting"/>
    <property type="evidence" value="ECO:0007669"/>
    <property type="project" value="UniProtKB-UniRule"/>
</dbReference>
<comment type="subunit">
    <text evidence="13">Forms a complex with SecF. Part of the essential Sec protein translocation apparatus which comprises SecA, SecYEG and auxiliary proteins SecDF-YajC and YidC.</text>
</comment>
<dbReference type="GO" id="GO:0015450">
    <property type="term" value="F:protein-transporting ATPase activity"/>
    <property type="evidence" value="ECO:0007669"/>
    <property type="project" value="InterPro"/>
</dbReference>
<dbReference type="InterPro" id="IPR005791">
    <property type="entry name" value="SecD"/>
</dbReference>
<dbReference type="InterPro" id="IPR048634">
    <property type="entry name" value="SecD_SecF_C"/>
</dbReference>
<feature type="transmembrane region" description="Helical" evidence="13">
    <location>
        <begin position="767"/>
        <end position="793"/>
    </location>
</feature>
<evidence type="ECO:0000256" key="10">
    <source>
        <dbReference type="ARBA" id="ARBA00059018"/>
    </source>
</evidence>
<keyword evidence="3 13" id="KW-1003">Cell membrane</keyword>
<comment type="similarity">
    <text evidence="11">In the C-terminal section; belongs to the SecD/SecF family. SecF subfamily.</text>
</comment>
<comment type="similarity">
    <text evidence="13">Belongs to the SecD/SecF family. SecD subfamily.</text>
</comment>
<reference evidence="19 20" key="1">
    <citation type="submission" date="2020-08" db="EMBL/GenBank/DDBJ databases">
        <title>Genomic Encyclopedia of Type Strains, Phase IV (KMG-IV): sequencing the most valuable type-strain genomes for metagenomic binning, comparative biology and taxonomic classification.</title>
        <authorList>
            <person name="Goeker M."/>
        </authorList>
    </citation>
    <scope>NUCLEOTIDE SEQUENCE [LARGE SCALE GENOMIC DNA]</scope>
    <source>
        <strain evidence="19 20">DSM 29853</strain>
    </source>
</reference>
<comment type="similarity">
    <text evidence="14">Belongs to the SecD/SecF family. SecF subfamily.</text>
</comment>
<dbReference type="InterPro" id="IPR055344">
    <property type="entry name" value="SecD_SecF_C_bact"/>
</dbReference>
<keyword evidence="8 13" id="KW-0811">Translocation</keyword>
<dbReference type="Gene3D" id="3.30.1360.200">
    <property type="match status" value="1"/>
</dbReference>
<dbReference type="NCBIfam" id="TIGR00916">
    <property type="entry name" value="2A0604s01"/>
    <property type="match status" value="2"/>
</dbReference>
<dbReference type="NCBIfam" id="NF009583">
    <property type="entry name" value="PRK13024.1-3"/>
    <property type="match status" value="1"/>
</dbReference>
<evidence type="ECO:0000256" key="4">
    <source>
        <dbReference type="ARBA" id="ARBA00022519"/>
    </source>
</evidence>
<keyword evidence="6 13" id="KW-0653">Protein transport</keyword>
<feature type="transmembrane region" description="Helical" evidence="13">
    <location>
        <begin position="469"/>
        <end position="490"/>
    </location>
</feature>
<dbReference type="PRINTS" id="PR01755">
    <property type="entry name" value="SECFTRNLCASE"/>
</dbReference>
<feature type="transmembrane region" description="Helical" evidence="13">
    <location>
        <begin position="698"/>
        <end position="719"/>
    </location>
</feature>
<keyword evidence="9 13" id="KW-0472">Membrane</keyword>
<dbReference type="NCBIfam" id="TIGR01129">
    <property type="entry name" value="secD"/>
    <property type="match status" value="1"/>
</dbReference>